<organism evidence="3 4">
    <name type="scientific">Rosenbergiella nectarea</name>
    <dbReference type="NCBI Taxonomy" id="988801"/>
    <lineage>
        <taxon>Bacteria</taxon>
        <taxon>Pseudomonadati</taxon>
        <taxon>Pseudomonadota</taxon>
        <taxon>Gammaproteobacteria</taxon>
        <taxon>Enterobacterales</taxon>
        <taxon>Erwiniaceae</taxon>
        <taxon>Rosenbergiella</taxon>
    </lineage>
</organism>
<dbReference type="PANTHER" id="PTHR10000:SF58">
    <property type="entry name" value="PYRIDOXAL PHOSPHATE PHOSPHATASE YBHA"/>
    <property type="match status" value="1"/>
</dbReference>
<dbReference type="NCBIfam" id="TIGR01484">
    <property type="entry name" value="HAD-SF-IIB"/>
    <property type="match status" value="1"/>
</dbReference>
<dbReference type="SFLD" id="SFLDG01140">
    <property type="entry name" value="C2.B:_Phosphomannomutase_and_P"/>
    <property type="match status" value="1"/>
</dbReference>
<dbReference type="Pfam" id="PF08282">
    <property type="entry name" value="Hydrolase_3"/>
    <property type="match status" value="1"/>
</dbReference>
<dbReference type="Gene3D" id="3.30.1240.10">
    <property type="match status" value="1"/>
</dbReference>
<dbReference type="AlphaFoldDB" id="A0A1H9H6K7"/>
<keyword evidence="1" id="KW-0479">Metal-binding</keyword>
<evidence type="ECO:0000256" key="1">
    <source>
        <dbReference type="ARBA" id="ARBA00022723"/>
    </source>
</evidence>
<protein>
    <recommendedName>
        <fullName evidence="5">Pyridoxal phosphatase</fullName>
    </recommendedName>
</protein>
<dbReference type="InterPro" id="IPR036412">
    <property type="entry name" value="HAD-like_sf"/>
</dbReference>
<dbReference type="InterPro" id="IPR023214">
    <property type="entry name" value="HAD_sf"/>
</dbReference>
<evidence type="ECO:0000313" key="3">
    <source>
        <dbReference type="EMBL" id="SEQ57965.1"/>
    </source>
</evidence>
<evidence type="ECO:0000256" key="2">
    <source>
        <dbReference type="ARBA" id="ARBA00022801"/>
    </source>
</evidence>
<dbReference type="PROSITE" id="PS01228">
    <property type="entry name" value="COF_1"/>
    <property type="match status" value="1"/>
</dbReference>
<evidence type="ECO:0000313" key="4">
    <source>
        <dbReference type="Proteomes" id="UP000242515"/>
    </source>
</evidence>
<sequence length="272" mass="30301">MDYRVIAVDLDGTLLTSQKQVLPESIEALTRAKAAGYRVLIVTGRHHSAIHPIYQALALTDPAICCNGTYSYDYQKRSVINSDPLPAEDTEIVIEALRQAKIKGLLYAGDAMYYEQPTAHVIRMQAWAEQYPAELRPVFRQVNDLRSVIESGEPLWKFALAHADLAQLHSFADRVEAAAQVVCEWSWTDQIDIAKRGNSKGKRLAEWVSAQQLSMDQVVAFGDNNNDLSMLERAGIGVAMQEAKQEIKDRCQVVIGSNDAPSIAQFIESRLL</sequence>
<dbReference type="SUPFAM" id="SSF56784">
    <property type="entry name" value="HAD-like"/>
    <property type="match status" value="1"/>
</dbReference>
<dbReference type="InterPro" id="IPR000150">
    <property type="entry name" value="Cof"/>
</dbReference>
<dbReference type="SFLD" id="SFLDS00003">
    <property type="entry name" value="Haloacid_Dehalogenase"/>
    <property type="match status" value="1"/>
</dbReference>
<keyword evidence="2" id="KW-0378">Hydrolase</keyword>
<dbReference type="Gene3D" id="3.40.50.1000">
    <property type="entry name" value="HAD superfamily/HAD-like"/>
    <property type="match status" value="1"/>
</dbReference>
<dbReference type="GO" id="GO:0000287">
    <property type="term" value="F:magnesium ion binding"/>
    <property type="evidence" value="ECO:0007669"/>
    <property type="project" value="UniProtKB-ARBA"/>
</dbReference>
<dbReference type="OrthoDB" id="9781413at2"/>
<dbReference type="GO" id="GO:0005829">
    <property type="term" value="C:cytosol"/>
    <property type="evidence" value="ECO:0007669"/>
    <property type="project" value="TreeGrafter"/>
</dbReference>
<dbReference type="STRING" id="988801.SAMN05216522_10498"/>
<dbReference type="EMBL" id="FOGC01000004">
    <property type="protein sequence ID" value="SEQ57965.1"/>
    <property type="molecule type" value="Genomic_DNA"/>
</dbReference>
<gene>
    <name evidence="3" type="ORF">SAMN05216522_10498</name>
</gene>
<keyword evidence="4" id="KW-1185">Reference proteome</keyword>
<name>A0A1H9H6K7_9GAMM</name>
<dbReference type="NCBIfam" id="TIGR00099">
    <property type="entry name" value="Cof-subfamily"/>
    <property type="match status" value="1"/>
</dbReference>
<dbReference type="GO" id="GO:0016791">
    <property type="term" value="F:phosphatase activity"/>
    <property type="evidence" value="ECO:0007669"/>
    <property type="project" value="TreeGrafter"/>
</dbReference>
<dbReference type="NCBIfam" id="NF007821">
    <property type="entry name" value="PRK10530.1"/>
    <property type="match status" value="1"/>
</dbReference>
<dbReference type="RefSeq" id="WP_092674475.1">
    <property type="nucleotide sequence ID" value="NZ_FOGC01000004.1"/>
</dbReference>
<proteinExistence type="predicted"/>
<dbReference type="Proteomes" id="UP000242515">
    <property type="component" value="Unassembled WGS sequence"/>
</dbReference>
<dbReference type="PANTHER" id="PTHR10000">
    <property type="entry name" value="PHOSPHOSERINE PHOSPHATASE"/>
    <property type="match status" value="1"/>
</dbReference>
<dbReference type="CDD" id="cd07516">
    <property type="entry name" value="HAD_Pase"/>
    <property type="match status" value="1"/>
</dbReference>
<dbReference type="InterPro" id="IPR006379">
    <property type="entry name" value="HAD-SF_hydro_IIB"/>
</dbReference>
<reference evidence="4" key="1">
    <citation type="submission" date="2016-10" db="EMBL/GenBank/DDBJ databases">
        <authorList>
            <person name="Varghese N."/>
            <person name="Submissions S."/>
        </authorList>
    </citation>
    <scope>NUCLEOTIDE SEQUENCE [LARGE SCALE GENOMIC DNA]</scope>
    <source>
        <strain evidence="4">8N4</strain>
    </source>
</reference>
<dbReference type="PROSITE" id="PS01229">
    <property type="entry name" value="COF_2"/>
    <property type="match status" value="1"/>
</dbReference>
<evidence type="ECO:0008006" key="5">
    <source>
        <dbReference type="Google" id="ProtNLM"/>
    </source>
</evidence>
<accession>A0A1H9H6K7</accession>